<sequence length="428" mass="48335">MPEAPEVFGFFKKIDRLCKEEERVTGQIPQAQIRLFPRCFALGSDTKKYFSISIDCQHFDKKLEEPDPNKPPYTPNSNDLANAITISKQAEQEEKLKLKAKKAEAEKAKRAGRTPEPVPEPRETSCVYLVDRPLKQGPLVYAMRGKCLVVAAGHHAVTINFGLESSVYILSRLDFEALTAIDAPGPNKNAKKAQHLRVFKVPSQFIDPGSPTEQKRTISIFCAFVMTNHVIIVADFARLARLHITSSSTFWSAKDLQVGSKWRKENLFSQFPDGPDWVLETNDAFERLDSWRQSCMEDKSTPIVVALTTNTSKAFGGFGRHLANDYLYHVAIPPGLSVSEMWQEKEFVSRCITTANSSNPFTFNHISNNNYLKMYCKVYFKKFNETWKDVQAKGHSTTVGPASFPQSGKATQDSYWQAWPSSIWEAKC</sequence>
<dbReference type="OrthoDB" id="3040495at2759"/>
<dbReference type="EMBL" id="JANBPK010000719">
    <property type="protein sequence ID" value="KAJ2934360.1"/>
    <property type="molecule type" value="Genomic_DNA"/>
</dbReference>
<feature type="non-terminal residue" evidence="2">
    <location>
        <position position="1"/>
    </location>
</feature>
<organism evidence="2 3">
    <name type="scientific">Candolleomyces eurysporus</name>
    <dbReference type="NCBI Taxonomy" id="2828524"/>
    <lineage>
        <taxon>Eukaryota</taxon>
        <taxon>Fungi</taxon>
        <taxon>Dikarya</taxon>
        <taxon>Basidiomycota</taxon>
        <taxon>Agaricomycotina</taxon>
        <taxon>Agaricomycetes</taxon>
        <taxon>Agaricomycetidae</taxon>
        <taxon>Agaricales</taxon>
        <taxon>Agaricineae</taxon>
        <taxon>Psathyrellaceae</taxon>
        <taxon>Candolleomyces</taxon>
    </lineage>
</organism>
<name>A0A9W8JP72_9AGAR</name>
<dbReference type="AlphaFoldDB" id="A0A9W8JP72"/>
<protein>
    <submittedName>
        <fullName evidence="2">Uncharacterized protein</fullName>
    </submittedName>
</protein>
<evidence type="ECO:0000313" key="2">
    <source>
        <dbReference type="EMBL" id="KAJ2934360.1"/>
    </source>
</evidence>
<keyword evidence="3" id="KW-1185">Reference proteome</keyword>
<dbReference type="Proteomes" id="UP001140091">
    <property type="component" value="Unassembled WGS sequence"/>
</dbReference>
<accession>A0A9W8JP72</accession>
<gene>
    <name evidence="2" type="ORF">H1R20_g2738</name>
</gene>
<feature type="region of interest" description="Disordered" evidence="1">
    <location>
        <begin position="102"/>
        <end position="121"/>
    </location>
</feature>
<comment type="caution">
    <text evidence="2">The sequence shown here is derived from an EMBL/GenBank/DDBJ whole genome shotgun (WGS) entry which is preliminary data.</text>
</comment>
<reference evidence="2" key="1">
    <citation type="submission" date="2022-06" db="EMBL/GenBank/DDBJ databases">
        <title>Genome Sequence of Candolleomyces eurysporus.</title>
        <authorList>
            <person name="Buettner E."/>
        </authorList>
    </citation>
    <scope>NUCLEOTIDE SEQUENCE</scope>
    <source>
        <strain evidence="2">VTCC 930004</strain>
    </source>
</reference>
<evidence type="ECO:0000313" key="3">
    <source>
        <dbReference type="Proteomes" id="UP001140091"/>
    </source>
</evidence>
<proteinExistence type="predicted"/>
<evidence type="ECO:0000256" key="1">
    <source>
        <dbReference type="SAM" id="MobiDB-lite"/>
    </source>
</evidence>